<protein>
    <submittedName>
        <fullName evidence="2">Uncharacterized protein</fullName>
    </submittedName>
</protein>
<evidence type="ECO:0000256" key="1">
    <source>
        <dbReference type="SAM" id="MobiDB-lite"/>
    </source>
</evidence>
<feature type="region of interest" description="Disordered" evidence="1">
    <location>
        <begin position="208"/>
        <end position="235"/>
    </location>
</feature>
<accession>A0A0C3NJF7</accession>
<dbReference type="EMBL" id="KN832060">
    <property type="protein sequence ID" value="KIN95795.1"/>
    <property type="molecule type" value="Genomic_DNA"/>
</dbReference>
<reference evidence="3" key="2">
    <citation type="submission" date="2015-01" db="EMBL/GenBank/DDBJ databases">
        <title>Evolutionary Origins and Diversification of the Mycorrhizal Mutualists.</title>
        <authorList>
            <consortium name="DOE Joint Genome Institute"/>
            <consortium name="Mycorrhizal Genomics Consortium"/>
            <person name="Kohler A."/>
            <person name="Kuo A."/>
            <person name="Nagy L.G."/>
            <person name="Floudas D."/>
            <person name="Copeland A."/>
            <person name="Barry K.W."/>
            <person name="Cichocki N."/>
            <person name="Veneault-Fourrey C."/>
            <person name="LaButti K."/>
            <person name="Lindquist E.A."/>
            <person name="Lipzen A."/>
            <person name="Lundell T."/>
            <person name="Morin E."/>
            <person name="Murat C."/>
            <person name="Riley R."/>
            <person name="Ohm R."/>
            <person name="Sun H."/>
            <person name="Tunlid A."/>
            <person name="Henrissat B."/>
            <person name="Grigoriev I.V."/>
            <person name="Hibbett D.S."/>
            <person name="Martin F."/>
        </authorList>
    </citation>
    <scope>NUCLEOTIDE SEQUENCE [LARGE SCALE GENOMIC DNA]</scope>
    <source>
        <strain evidence="3">Marx 270</strain>
    </source>
</reference>
<evidence type="ECO:0000313" key="3">
    <source>
        <dbReference type="Proteomes" id="UP000054217"/>
    </source>
</evidence>
<dbReference type="AlphaFoldDB" id="A0A0C3NJF7"/>
<dbReference type="HOGENOM" id="CLU_059972_1_0_1"/>
<evidence type="ECO:0000313" key="2">
    <source>
        <dbReference type="EMBL" id="KIN95795.1"/>
    </source>
</evidence>
<dbReference type="OrthoDB" id="2691595at2759"/>
<dbReference type="InParanoid" id="A0A0C3NJF7"/>
<sequence length="267" mass="29224">MQQTVRDGISARPCLSNPSFNSQCAPLLLKKCKGLDQPWSIGERRNTQNDVRSISQTLSVGLLDRICSSFLGESEGKQQVNVHSTVQGIASLQAKLEATHDEDEQRALEEDITGKILWLYWCGISSEVDQLLPKVVEYIRKERDSDVRPSGLREIAEIIKGTPYISPDDDIAHLQRIMLDAGAGISKYKLWLAAQAAERARCPSVLVSGDNPVPGTQEITPGASPEAPTGTASKHASLQTRIVTLLMGIKQSARNLSRSGQRQVSPR</sequence>
<gene>
    <name evidence="2" type="ORF">M404DRAFT_296234</name>
</gene>
<dbReference type="Proteomes" id="UP000054217">
    <property type="component" value="Unassembled WGS sequence"/>
</dbReference>
<keyword evidence="3" id="KW-1185">Reference proteome</keyword>
<name>A0A0C3NJF7_PISTI</name>
<organism evidence="2 3">
    <name type="scientific">Pisolithus tinctorius Marx 270</name>
    <dbReference type="NCBI Taxonomy" id="870435"/>
    <lineage>
        <taxon>Eukaryota</taxon>
        <taxon>Fungi</taxon>
        <taxon>Dikarya</taxon>
        <taxon>Basidiomycota</taxon>
        <taxon>Agaricomycotina</taxon>
        <taxon>Agaricomycetes</taxon>
        <taxon>Agaricomycetidae</taxon>
        <taxon>Boletales</taxon>
        <taxon>Sclerodermatineae</taxon>
        <taxon>Pisolithaceae</taxon>
        <taxon>Pisolithus</taxon>
    </lineage>
</organism>
<proteinExistence type="predicted"/>
<reference evidence="2 3" key="1">
    <citation type="submission" date="2014-04" db="EMBL/GenBank/DDBJ databases">
        <authorList>
            <consortium name="DOE Joint Genome Institute"/>
            <person name="Kuo A."/>
            <person name="Kohler A."/>
            <person name="Costa M.D."/>
            <person name="Nagy L.G."/>
            <person name="Floudas D."/>
            <person name="Copeland A."/>
            <person name="Barry K.W."/>
            <person name="Cichocki N."/>
            <person name="Veneault-Fourrey C."/>
            <person name="LaButti K."/>
            <person name="Lindquist E.A."/>
            <person name="Lipzen A."/>
            <person name="Lundell T."/>
            <person name="Morin E."/>
            <person name="Murat C."/>
            <person name="Sun H."/>
            <person name="Tunlid A."/>
            <person name="Henrissat B."/>
            <person name="Grigoriev I.V."/>
            <person name="Hibbett D.S."/>
            <person name="Martin F."/>
            <person name="Nordberg H.P."/>
            <person name="Cantor M.N."/>
            <person name="Hua S.X."/>
        </authorList>
    </citation>
    <scope>NUCLEOTIDE SEQUENCE [LARGE SCALE GENOMIC DNA]</scope>
    <source>
        <strain evidence="2 3">Marx 270</strain>
    </source>
</reference>